<evidence type="ECO:0000313" key="1">
    <source>
        <dbReference type="EMBL" id="KAK3285293.1"/>
    </source>
</evidence>
<name>A0AAE0GWA4_9CHLO</name>
<organism evidence="1 2">
    <name type="scientific">Cymbomonas tetramitiformis</name>
    <dbReference type="NCBI Taxonomy" id="36881"/>
    <lineage>
        <taxon>Eukaryota</taxon>
        <taxon>Viridiplantae</taxon>
        <taxon>Chlorophyta</taxon>
        <taxon>Pyramimonadophyceae</taxon>
        <taxon>Pyramimonadales</taxon>
        <taxon>Pyramimonadaceae</taxon>
        <taxon>Cymbomonas</taxon>
    </lineage>
</organism>
<dbReference type="AlphaFoldDB" id="A0AAE0GWA4"/>
<dbReference type="Proteomes" id="UP001190700">
    <property type="component" value="Unassembled WGS sequence"/>
</dbReference>
<reference evidence="1 2" key="1">
    <citation type="journal article" date="2015" name="Genome Biol. Evol.">
        <title>Comparative Genomics of a Bacterivorous Green Alga Reveals Evolutionary Causalities and Consequences of Phago-Mixotrophic Mode of Nutrition.</title>
        <authorList>
            <person name="Burns J.A."/>
            <person name="Paasch A."/>
            <person name="Narechania A."/>
            <person name="Kim E."/>
        </authorList>
    </citation>
    <scope>NUCLEOTIDE SEQUENCE [LARGE SCALE GENOMIC DNA]</scope>
    <source>
        <strain evidence="1 2">PLY_AMNH</strain>
    </source>
</reference>
<gene>
    <name evidence="1" type="ORF">CYMTET_7083</name>
</gene>
<keyword evidence="2" id="KW-1185">Reference proteome</keyword>
<sequence>MCGMQLQHRQCGLEGFEKHLVPRNLVRIHSANSIAQSHRRVIITPYHPAHFPTCDRCQATIALCYNRVNYELLCVKCDNDAHSGVTPCPERCALPATRYLVVSFGGIYISTSGTLKSLSSGRIEASPHLLSNSLVEQLEHLELETECADEHEVQQQELSEAIAAQVATAHATLAGELLCVKQFEMPVEKLLQRRRQRKCGPRVMRASHDSVLWIS</sequence>
<proteinExistence type="predicted"/>
<dbReference type="EMBL" id="LGRX02001884">
    <property type="protein sequence ID" value="KAK3285293.1"/>
    <property type="molecule type" value="Genomic_DNA"/>
</dbReference>
<accession>A0AAE0GWA4</accession>
<evidence type="ECO:0000313" key="2">
    <source>
        <dbReference type="Proteomes" id="UP001190700"/>
    </source>
</evidence>
<comment type="caution">
    <text evidence="1">The sequence shown here is derived from an EMBL/GenBank/DDBJ whole genome shotgun (WGS) entry which is preliminary data.</text>
</comment>
<protein>
    <submittedName>
        <fullName evidence="1">Uncharacterized protein</fullName>
    </submittedName>
</protein>